<dbReference type="PANTHER" id="PTHR11802:SF3">
    <property type="entry name" value="RETINOID-INDUCIBLE SERINE CARBOXYPEPTIDASE"/>
    <property type="match status" value="1"/>
</dbReference>
<dbReference type="GO" id="GO:0006508">
    <property type="term" value="P:proteolysis"/>
    <property type="evidence" value="ECO:0007669"/>
    <property type="project" value="UniProtKB-KW"/>
</dbReference>
<accession>A0A7J6LG21</accession>
<sequence length="421" mass="47370">MGVTFWADLPWVLYPREWAPFMIEDIMGLWKQKHLTLNRVNRFEALWWQPVLFCRMVFIKNVVASLFLTVNVRSILHHSSQADAESILREINDGSSTFPRSTRNEELCDPNVKQVYGYFDGGKGRKLFFWFFESRSNPSQDPLILWLDGGPGCSSMGGLFLEIGPCRVNSEGNDTELNPYSWSAQANLLFVDQPAGAGFSEGPLVTDGSFEAADDLYLALQHFLTNHSEYRTNDLYVAGVSYAGHYIPAIAHKIWRENVRGVEPNIPLRGIAIGNGWMKAAVQVLHFPQMAHHSCTAPRVVGSEEHDMRRKYKEGFCSAKEGDNVGNFSFDRIAPFDVLLPDLLDAEIKDINGTSLGLLRRIRWRKKGMLGFLQIYLAGHYVPSDQPQAALFMINDFIRGTIGLAGRGGESGRLYEQGAEL</sequence>
<keyword evidence="5" id="KW-0378">Hydrolase</keyword>
<dbReference type="OrthoDB" id="443318at2759"/>
<comment type="similarity">
    <text evidence="1">Belongs to the peptidase S10 family.</text>
</comment>
<evidence type="ECO:0000256" key="1">
    <source>
        <dbReference type="ARBA" id="ARBA00009431"/>
    </source>
</evidence>
<comment type="caution">
    <text evidence="7">The sequence shown here is derived from an EMBL/GenBank/DDBJ whole genome shotgun (WGS) entry which is preliminary data.</text>
</comment>
<dbReference type="Proteomes" id="UP000591131">
    <property type="component" value="Unassembled WGS sequence"/>
</dbReference>
<reference evidence="7 8" key="1">
    <citation type="submission" date="2020-04" db="EMBL/GenBank/DDBJ databases">
        <title>Perkinsus chesapeaki whole genome sequence.</title>
        <authorList>
            <person name="Bogema D.R."/>
        </authorList>
    </citation>
    <scope>NUCLEOTIDE SEQUENCE [LARGE SCALE GENOMIC DNA]</scope>
    <source>
        <strain evidence="7">ATCC PRA-425</strain>
    </source>
</reference>
<dbReference type="Pfam" id="PF00450">
    <property type="entry name" value="Peptidase_S10"/>
    <property type="match status" value="2"/>
</dbReference>
<name>A0A7J6LG21_PERCH</name>
<evidence type="ECO:0000256" key="5">
    <source>
        <dbReference type="ARBA" id="ARBA00022801"/>
    </source>
</evidence>
<dbReference type="SUPFAM" id="SSF53474">
    <property type="entry name" value="alpha/beta-Hydrolases"/>
    <property type="match status" value="1"/>
</dbReference>
<dbReference type="Gene3D" id="3.40.50.1820">
    <property type="entry name" value="alpha/beta hydrolase"/>
    <property type="match status" value="1"/>
</dbReference>
<keyword evidence="6" id="KW-0325">Glycoprotein</keyword>
<dbReference type="PANTHER" id="PTHR11802">
    <property type="entry name" value="SERINE PROTEASE FAMILY S10 SERINE CARBOXYPEPTIDASE"/>
    <property type="match status" value="1"/>
</dbReference>
<keyword evidence="8" id="KW-1185">Reference proteome</keyword>
<dbReference type="AlphaFoldDB" id="A0A7J6LG21"/>
<evidence type="ECO:0000256" key="4">
    <source>
        <dbReference type="ARBA" id="ARBA00022729"/>
    </source>
</evidence>
<proteinExistence type="inferred from homology"/>
<evidence type="ECO:0000256" key="6">
    <source>
        <dbReference type="ARBA" id="ARBA00023180"/>
    </source>
</evidence>
<dbReference type="GO" id="GO:0004185">
    <property type="term" value="F:serine-type carboxypeptidase activity"/>
    <property type="evidence" value="ECO:0007669"/>
    <property type="project" value="InterPro"/>
</dbReference>
<dbReference type="InterPro" id="IPR033124">
    <property type="entry name" value="Ser_caboxypep_his_AS"/>
</dbReference>
<keyword evidence="3" id="KW-0645">Protease</keyword>
<evidence type="ECO:0000256" key="2">
    <source>
        <dbReference type="ARBA" id="ARBA00022645"/>
    </source>
</evidence>
<evidence type="ECO:0000313" key="7">
    <source>
        <dbReference type="EMBL" id="KAF4658214.1"/>
    </source>
</evidence>
<dbReference type="PROSITE" id="PS00560">
    <property type="entry name" value="CARBOXYPEPT_SER_HIS"/>
    <property type="match status" value="1"/>
</dbReference>
<dbReference type="InterPro" id="IPR029058">
    <property type="entry name" value="AB_hydrolase_fold"/>
</dbReference>
<protein>
    <submittedName>
        <fullName evidence="7">Uncharacterized protein</fullName>
    </submittedName>
</protein>
<evidence type="ECO:0000256" key="3">
    <source>
        <dbReference type="ARBA" id="ARBA00022670"/>
    </source>
</evidence>
<organism evidence="7 8">
    <name type="scientific">Perkinsus chesapeaki</name>
    <name type="common">Clam parasite</name>
    <name type="synonym">Perkinsus andrewsi</name>
    <dbReference type="NCBI Taxonomy" id="330153"/>
    <lineage>
        <taxon>Eukaryota</taxon>
        <taxon>Sar</taxon>
        <taxon>Alveolata</taxon>
        <taxon>Perkinsozoa</taxon>
        <taxon>Perkinsea</taxon>
        <taxon>Perkinsida</taxon>
        <taxon>Perkinsidae</taxon>
        <taxon>Perkinsus</taxon>
    </lineage>
</organism>
<keyword evidence="2" id="KW-0121">Carboxypeptidase</keyword>
<dbReference type="Gene3D" id="3.40.50.12670">
    <property type="match status" value="1"/>
</dbReference>
<gene>
    <name evidence="7" type="ORF">FOL47_008127</name>
</gene>
<dbReference type="PRINTS" id="PR00724">
    <property type="entry name" value="CRBOXYPTASEC"/>
</dbReference>
<keyword evidence="4" id="KW-0732">Signal</keyword>
<evidence type="ECO:0000313" key="8">
    <source>
        <dbReference type="Proteomes" id="UP000591131"/>
    </source>
</evidence>
<dbReference type="EMBL" id="JAAPAO010000504">
    <property type="protein sequence ID" value="KAF4658214.1"/>
    <property type="molecule type" value="Genomic_DNA"/>
</dbReference>
<dbReference type="InterPro" id="IPR001563">
    <property type="entry name" value="Peptidase_S10"/>
</dbReference>